<dbReference type="InterPro" id="IPR023404">
    <property type="entry name" value="rSAM_horseshoe"/>
</dbReference>
<dbReference type="PANTHER" id="PTHR43409:SF16">
    <property type="entry name" value="SLR0320 PROTEIN"/>
    <property type="match status" value="1"/>
</dbReference>
<dbReference type="SFLD" id="SFLDS00029">
    <property type="entry name" value="Radical_SAM"/>
    <property type="match status" value="1"/>
</dbReference>
<dbReference type="GO" id="GO:0003824">
    <property type="term" value="F:catalytic activity"/>
    <property type="evidence" value="ECO:0007669"/>
    <property type="project" value="InterPro"/>
</dbReference>
<evidence type="ECO:0000313" key="9">
    <source>
        <dbReference type="Proteomes" id="UP000705867"/>
    </source>
</evidence>
<dbReference type="InterPro" id="IPR058240">
    <property type="entry name" value="rSAM_sf"/>
</dbReference>
<evidence type="ECO:0000256" key="1">
    <source>
        <dbReference type="ARBA" id="ARBA00001966"/>
    </source>
</evidence>
<dbReference type="PROSITE" id="PS51918">
    <property type="entry name" value="RADICAL_SAM"/>
    <property type="match status" value="1"/>
</dbReference>
<dbReference type="InterPro" id="IPR006158">
    <property type="entry name" value="Cobalamin-bd"/>
</dbReference>
<evidence type="ECO:0000256" key="4">
    <source>
        <dbReference type="ARBA" id="ARBA00023004"/>
    </source>
</evidence>
<dbReference type="Pfam" id="PF04055">
    <property type="entry name" value="Radical_SAM"/>
    <property type="match status" value="1"/>
</dbReference>
<dbReference type="PROSITE" id="PS51332">
    <property type="entry name" value="B12_BINDING"/>
    <property type="match status" value="1"/>
</dbReference>
<keyword evidence="5" id="KW-0411">Iron-sulfur</keyword>
<keyword evidence="4" id="KW-0408">Iron</keyword>
<dbReference type="GO" id="GO:0005829">
    <property type="term" value="C:cytosol"/>
    <property type="evidence" value="ECO:0007669"/>
    <property type="project" value="TreeGrafter"/>
</dbReference>
<dbReference type="Gene3D" id="3.80.30.20">
    <property type="entry name" value="tm_1862 like domain"/>
    <property type="match status" value="1"/>
</dbReference>
<protein>
    <submittedName>
        <fullName evidence="8">B12-binding domain-containing radical SAM protein</fullName>
    </submittedName>
</protein>
<dbReference type="GO" id="GO:0031419">
    <property type="term" value="F:cobalamin binding"/>
    <property type="evidence" value="ECO:0007669"/>
    <property type="project" value="InterPro"/>
</dbReference>
<dbReference type="SUPFAM" id="SSF102114">
    <property type="entry name" value="Radical SAM enzymes"/>
    <property type="match status" value="1"/>
</dbReference>
<evidence type="ECO:0000256" key="5">
    <source>
        <dbReference type="ARBA" id="ARBA00023014"/>
    </source>
</evidence>
<evidence type="ECO:0000313" key="8">
    <source>
        <dbReference type="EMBL" id="MBZ0155982.1"/>
    </source>
</evidence>
<organism evidence="8 9">
    <name type="scientific">Candidatus Nitrobium versatile</name>
    <dbReference type="NCBI Taxonomy" id="2884831"/>
    <lineage>
        <taxon>Bacteria</taxon>
        <taxon>Pseudomonadati</taxon>
        <taxon>Nitrospirota</taxon>
        <taxon>Nitrospiria</taxon>
        <taxon>Nitrospirales</taxon>
        <taxon>Nitrospiraceae</taxon>
        <taxon>Candidatus Nitrobium</taxon>
    </lineage>
</organism>
<evidence type="ECO:0000259" key="6">
    <source>
        <dbReference type="PROSITE" id="PS51332"/>
    </source>
</evidence>
<dbReference type="GO" id="GO:0046872">
    <property type="term" value="F:metal ion binding"/>
    <property type="evidence" value="ECO:0007669"/>
    <property type="project" value="UniProtKB-KW"/>
</dbReference>
<evidence type="ECO:0000256" key="2">
    <source>
        <dbReference type="ARBA" id="ARBA00022691"/>
    </source>
</evidence>
<dbReference type="InterPro" id="IPR051198">
    <property type="entry name" value="BchE-like"/>
</dbReference>
<sequence length="488" mass="55279">MKIAFLNPPFLKNFSRPQRSPAVTKSGTLYYPLWLSSAAALAEKEGHAIDLIDAPADGFDLGYVLQRLREFGPGLIVVDTSTPSIYNDVEVCGKIKEVLPGSFLLLVGTHVSALPKESLMIGDAVDAVASGEYDYTVLEVAEAVEKGRELRDVRGICYRAPEGAVCTERRPLIEDLDAIPFVSSMYKRFLHIGNYFNPNALFPMVTITTSRGCPYQCIFCVYPQTMMGHRMRLRSVQNVVDEIQYVVESFPGVQSIFFEDDTFTALKHRCIEISNEILKRGIRIAWTANARADLDYETMRVMRAAGCRCMCVGFESGSQTLLDTIKKKMDTEKMMRFMEDARRAGILVHGCFMVGHPGETQETMQQTLNLAKRLNPDTAQFYPIMIYPGTEAYAWYKERGLISTGDFSKWLTPSGLHNTVIRTEKLSAADLVRFCDHARREFYLRPQYLFYKAKQTLLNPREMRRNLKSARTFLKYLVRGTDVSKSLP</sequence>
<dbReference type="SFLD" id="SFLDG01082">
    <property type="entry name" value="B12-binding_domain_containing"/>
    <property type="match status" value="1"/>
</dbReference>
<dbReference type="InterPro" id="IPR007197">
    <property type="entry name" value="rSAM"/>
</dbReference>
<comment type="caution">
    <text evidence="8">The sequence shown here is derived from an EMBL/GenBank/DDBJ whole genome shotgun (WGS) entry which is preliminary data.</text>
</comment>
<dbReference type="PANTHER" id="PTHR43409">
    <property type="entry name" value="ANAEROBIC MAGNESIUM-PROTOPORPHYRIN IX MONOMETHYL ESTER CYCLASE-RELATED"/>
    <property type="match status" value="1"/>
</dbReference>
<dbReference type="Gene3D" id="3.40.50.280">
    <property type="entry name" value="Cobalamin-binding domain"/>
    <property type="match status" value="1"/>
</dbReference>
<reference evidence="8" key="1">
    <citation type="journal article" date="2021" name="bioRxiv">
        <title>Unraveling nitrogen, sulfur and carbon metabolic pathways and microbial community transcriptional responses to substrate deprivation and toxicity stresses in a bioreactor mimicking anoxic brackish coastal sediment conditions.</title>
        <authorList>
            <person name="Martins P.D."/>
            <person name="Echeveste M.J."/>
            <person name="Arshad A."/>
            <person name="Kurth J."/>
            <person name="Ouboter H."/>
            <person name="Jetten M.S.M."/>
            <person name="Welte C.U."/>
        </authorList>
    </citation>
    <scope>NUCLEOTIDE SEQUENCE</scope>
    <source>
        <strain evidence="8">MAG_39</strain>
    </source>
</reference>
<dbReference type="InterPro" id="IPR034466">
    <property type="entry name" value="Methyltransferase_Class_B"/>
</dbReference>
<evidence type="ECO:0000256" key="3">
    <source>
        <dbReference type="ARBA" id="ARBA00022723"/>
    </source>
</evidence>
<reference evidence="8" key="2">
    <citation type="submission" date="2021-08" db="EMBL/GenBank/DDBJ databases">
        <authorList>
            <person name="Dalcin Martins P."/>
        </authorList>
    </citation>
    <scope>NUCLEOTIDE SEQUENCE</scope>
    <source>
        <strain evidence="8">MAG_39</strain>
    </source>
</reference>
<accession>A0A953J7C9</accession>
<dbReference type="SMART" id="SM00729">
    <property type="entry name" value="Elp3"/>
    <property type="match status" value="1"/>
</dbReference>
<dbReference type="InterPro" id="IPR006638">
    <property type="entry name" value="Elp3/MiaA/NifB-like_rSAM"/>
</dbReference>
<keyword evidence="3" id="KW-0479">Metal-binding</keyword>
<comment type="cofactor">
    <cofactor evidence="1">
        <name>[4Fe-4S] cluster</name>
        <dbReference type="ChEBI" id="CHEBI:49883"/>
    </cofactor>
</comment>
<dbReference type="Pfam" id="PF02310">
    <property type="entry name" value="B12-binding"/>
    <property type="match status" value="1"/>
</dbReference>
<dbReference type="CDD" id="cd01335">
    <property type="entry name" value="Radical_SAM"/>
    <property type="match status" value="1"/>
</dbReference>
<dbReference type="SFLD" id="SFLDG01123">
    <property type="entry name" value="methyltransferase_(Class_B)"/>
    <property type="match status" value="1"/>
</dbReference>
<feature type="domain" description="B12-binding" evidence="6">
    <location>
        <begin position="17"/>
        <end position="151"/>
    </location>
</feature>
<dbReference type="EMBL" id="JAIOIV010000058">
    <property type="protein sequence ID" value="MBZ0155982.1"/>
    <property type="molecule type" value="Genomic_DNA"/>
</dbReference>
<dbReference type="Proteomes" id="UP000705867">
    <property type="component" value="Unassembled WGS sequence"/>
</dbReference>
<keyword evidence="2" id="KW-0949">S-adenosyl-L-methionine</keyword>
<feature type="domain" description="Radical SAM core" evidence="7">
    <location>
        <begin position="199"/>
        <end position="445"/>
    </location>
</feature>
<proteinExistence type="predicted"/>
<name>A0A953J7C9_9BACT</name>
<dbReference type="AlphaFoldDB" id="A0A953J7C9"/>
<dbReference type="GO" id="GO:0051539">
    <property type="term" value="F:4 iron, 4 sulfur cluster binding"/>
    <property type="evidence" value="ECO:0007669"/>
    <property type="project" value="UniProtKB-KW"/>
</dbReference>
<evidence type="ECO:0000259" key="7">
    <source>
        <dbReference type="PROSITE" id="PS51918"/>
    </source>
</evidence>
<gene>
    <name evidence="8" type="ORF">K8I29_07170</name>
</gene>